<organism evidence="2 3">
    <name type="scientific">Hibiscus syriacus</name>
    <name type="common">Rose of Sharon</name>
    <dbReference type="NCBI Taxonomy" id="106335"/>
    <lineage>
        <taxon>Eukaryota</taxon>
        <taxon>Viridiplantae</taxon>
        <taxon>Streptophyta</taxon>
        <taxon>Embryophyta</taxon>
        <taxon>Tracheophyta</taxon>
        <taxon>Spermatophyta</taxon>
        <taxon>Magnoliopsida</taxon>
        <taxon>eudicotyledons</taxon>
        <taxon>Gunneridae</taxon>
        <taxon>Pentapetalae</taxon>
        <taxon>rosids</taxon>
        <taxon>malvids</taxon>
        <taxon>Malvales</taxon>
        <taxon>Malvaceae</taxon>
        <taxon>Malvoideae</taxon>
        <taxon>Hibiscus</taxon>
    </lineage>
</organism>
<sequence length="269" mass="30878">MRAIEAEKGILKLVHTGRHVETRTEPIIASEVLKRNPRHSVTRPDVFEYPWIVVRPESVLKLGRVFYIVPNLAIYKLIIQKGYNVQSSLEQKKPPKSYVHWQLPELDSPSKSSAGTTPMHQDHCQSDWQQFKASCEDGNLQEQASGDRFNRSSQFESLADMMAKFRNSYKEFKEISITNCTSETEPMGRKPNRFRGVGNSKTKASKQDQASGNECEKQIATILKPCSRKHDSDRKLLHLKVSFSLSTNYEERRRKVALSRAEFPGLFTY</sequence>
<dbReference type="PANTHER" id="PTHR33052">
    <property type="entry name" value="DUF4228 DOMAIN PROTEIN-RELATED"/>
    <property type="match status" value="1"/>
</dbReference>
<gene>
    <name evidence="2" type="ORF">F3Y22_tig00112285pilonHSYRG00272</name>
</gene>
<dbReference type="Pfam" id="PF14009">
    <property type="entry name" value="PADRE"/>
    <property type="match status" value="1"/>
</dbReference>
<feature type="region of interest" description="Disordered" evidence="1">
    <location>
        <begin position="182"/>
        <end position="213"/>
    </location>
</feature>
<evidence type="ECO:0000313" key="2">
    <source>
        <dbReference type="EMBL" id="KAE8668775.1"/>
    </source>
</evidence>
<name>A0A6A2XPC9_HIBSY</name>
<proteinExistence type="predicted"/>
<protein>
    <submittedName>
        <fullName evidence="2">Phototropic-responsive NPH3 family protein</fullName>
    </submittedName>
</protein>
<comment type="caution">
    <text evidence="2">The sequence shown here is derived from an EMBL/GenBank/DDBJ whole genome shotgun (WGS) entry which is preliminary data.</text>
</comment>
<dbReference type="Proteomes" id="UP000436088">
    <property type="component" value="Unassembled WGS sequence"/>
</dbReference>
<feature type="region of interest" description="Disordered" evidence="1">
    <location>
        <begin position="105"/>
        <end position="125"/>
    </location>
</feature>
<evidence type="ECO:0000256" key="1">
    <source>
        <dbReference type="SAM" id="MobiDB-lite"/>
    </source>
</evidence>
<keyword evidence="3" id="KW-1185">Reference proteome</keyword>
<dbReference type="EMBL" id="VEPZ02001542">
    <property type="protein sequence ID" value="KAE8668775.1"/>
    <property type="molecule type" value="Genomic_DNA"/>
</dbReference>
<evidence type="ECO:0000313" key="3">
    <source>
        <dbReference type="Proteomes" id="UP000436088"/>
    </source>
</evidence>
<dbReference type="AlphaFoldDB" id="A0A6A2XPC9"/>
<feature type="compositionally biased region" description="Polar residues" evidence="1">
    <location>
        <begin position="199"/>
        <end position="212"/>
    </location>
</feature>
<accession>A0A6A2XPC9</accession>
<feature type="compositionally biased region" description="Polar residues" evidence="1">
    <location>
        <begin position="109"/>
        <end position="119"/>
    </location>
</feature>
<reference evidence="2" key="1">
    <citation type="submission" date="2019-09" db="EMBL/GenBank/DDBJ databases">
        <title>Draft genome information of white flower Hibiscus syriacus.</title>
        <authorList>
            <person name="Kim Y.-M."/>
        </authorList>
    </citation>
    <scope>NUCLEOTIDE SEQUENCE [LARGE SCALE GENOMIC DNA]</scope>
    <source>
        <strain evidence="2">YM2019G1</strain>
    </source>
</reference>
<dbReference type="InterPro" id="IPR025322">
    <property type="entry name" value="PADRE_dom"/>
</dbReference>